<dbReference type="PROSITE" id="PS00783">
    <property type="entry name" value="RIBOSOMAL_L13"/>
    <property type="match status" value="1"/>
</dbReference>
<evidence type="ECO:0000256" key="2">
    <source>
        <dbReference type="ARBA" id="ARBA00011838"/>
    </source>
</evidence>
<organism evidence="9 10">
    <name type="scientific">Thermonema lapsum</name>
    <dbReference type="NCBI Taxonomy" id="28195"/>
    <lineage>
        <taxon>Bacteria</taxon>
        <taxon>Pseudomonadati</taxon>
        <taxon>Bacteroidota</taxon>
        <taxon>Cytophagia</taxon>
        <taxon>Cytophagales</taxon>
        <taxon>Thermonemataceae</taxon>
        <taxon>Thermonema</taxon>
    </lineage>
</organism>
<dbReference type="NCBIfam" id="TIGR01066">
    <property type="entry name" value="rplM_bact"/>
    <property type="match status" value="1"/>
</dbReference>
<dbReference type="GO" id="GO:0017148">
    <property type="term" value="P:negative regulation of translation"/>
    <property type="evidence" value="ECO:0007669"/>
    <property type="project" value="TreeGrafter"/>
</dbReference>
<evidence type="ECO:0000313" key="9">
    <source>
        <dbReference type="EMBL" id="NIK73521.1"/>
    </source>
</evidence>
<evidence type="ECO:0000256" key="1">
    <source>
        <dbReference type="ARBA" id="ARBA00006227"/>
    </source>
</evidence>
<dbReference type="GO" id="GO:0003729">
    <property type="term" value="F:mRNA binding"/>
    <property type="evidence" value="ECO:0007669"/>
    <property type="project" value="UniProtKB-ARBA"/>
</dbReference>
<dbReference type="EMBL" id="JAASRN010000001">
    <property type="protein sequence ID" value="NIK73521.1"/>
    <property type="molecule type" value="Genomic_DNA"/>
</dbReference>
<proteinExistence type="inferred from homology"/>
<protein>
    <recommendedName>
        <fullName evidence="5 6">Large ribosomal subunit protein uL13</fullName>
    </recommendedName>
</protein>
<evidence type="ECO:0000256" key="4">
    <source>
        <dbReference type="ARBA" id="ARBA00023274"/>
    </source>
</evidence>
<dbReference type="InterPro" id="IPR023563">
    <property type="entry name" value="Ribosomal_uL13_CS"/>
</dbReference>
<reference evidence="9 10" key="1">
    <citation type="submission" date="2020-03" db="EMBL/GenBank/DDBJ databases">
        <title>Genomic Encyclopedia of Type Strains, Phase IV (KMG-IV): sequencing the most valuable type-strain genomes for metagenomic binning, comparative biology and taxonomic classification.</title>
        <authorList>
            <person name="Goeker M."/>
        </authorList>
    </citation>
    <scope>NUCLEOTIDE SEQUENCE [LARGE SCALE GENOMIC DNA]</scope>
    <source>
        <strain evidence="9 10">DSM 5718</strain>
    </source>
</reference>
<accession>A0A846MQ13</accession>
<sequence length="146" mass="16670">MSYKTVSANKNTVTKEWLVVDATDAVVGRLASQIVHLLRGKHKPLYTPHVDCGDHVIVINCDKVRFTGKKWDEKLYIRYTGYPGGQRALTAKQVKAKSSTRLVEQAVKGMLPKNRLGRQLFKNLHLYEGAEHPHQAQQPKEYKLKY</sequence>
<dbReference type="PANTHER" id="PTHR11545:SF2">
    <property type="entry name" value="LARGE RIBOSOMAL SUBUNIT PROTEIN UL13M"/>
    <property type="match status" value="1"/>
</dbReference>
<comment type="similarity">
    <text evidence="1 6 7">Belongs to the universal ribosomal protein uL13 family.</text>
</comment>
<dbReference type="InterPro" id="IPR036899">
    <property type="entry name" value="Ribosomal_uL13_sf"/>
</dbReference>
<dbReference type="GO" id="GO:0003735">
    <property type="term" value="F:structural constituent of ribosome"/>
    <property type="evidence" value="ECO:0007669"/>
    <property type="project" value="InterPro"/>
</dbReference>
<keyword evidence="3 6" id="KW-0689">Ribosomal protein</keyword>
<evidence type="ECO:0000256" key="5">
    <source>
        <dbReference type="ARBA" id="ARBA00035201"/>
    </source>
</evidence>
<evidence type="ECO:0000313" key="10">
    <source>
        <dbReference type="Proteomes" id="UP000537126"/>
    </source>
</evidence>
<dbReference type="HAMAP" id="MF_01366">
    <property type="entry name" value="Ribosomal_uL13"/>
    <property type="match status" value="1"/>
</dbReference>
<dbReference type="SUPFAM" id="SSF52161">
    <property type="entry name" value="Ribosomal protein L13"/>
    <property type="match status" value="1"/>
</dbReference>
<name>A0A846MQ13_9BACT</name>
<evidence type="ECO:0000256" key="7">
    <source>
        <dbReference type="RuleBase" id="RU003877"/>
    </source>
</evidence>
<comment type="function">
    <text evidence="6 8">This protein is one of the early assembly proteins of the 50S ribosomal subunit, although it is not seen to bind rRNA by itself. It is important during the early stages of 50S assembly.</text>
</comment>
<dbReference type="GO" id="GO:0006412">
    <property type="term" value="P:translation"/>
    <property type="evidence" value="ECO:0007669"/>
    <property type="project" value="UniProtKB-UniRule"/>
</dbReference>
<comment type="subunit">
    <text evidence="2 6">Part of the 50S ribosomal subunit.</text>
</comment>
<dbReference type="CDD" id="cd00392">
    <property type="entry name" value="Ribosomal_L13"/>
    <property type="match status" value="1"/>
</dbReference>
<dbReference type="Pfam" id="PF00572">
    <property type="entry name" value="Ribosomal_L13"/>
    <property type="match status" value="1"/>
</dbReference>
<dbReference type="InterPro" id="IPR005822">
    <property type="entry name" value="Ribosomal_uL13"/>
</dbReference>
<dbReference type="AlphaFoldDB" id="A0A846MQ13"/>
<comment type="caution">
    <text evidence="9">The sequence shown here is derived from an EMBL/GenBank/DDBJ whole genome shotgun (WGS) entry which is preliminary data.</text>
</comment>
<keyword evidence="10" id="KW-1185">Reference proteome</keyword>
<dbReference type="PIRSF" id="PIRSF002181">
    <property type="entry name" value="Ribosomal_L13"/>
    <property type="match status" value="1"/>
</dbReference>
<dbReference type="Proteomes" id="UP000537126">
    <property type="component" value="Unassembled WGS sequence"/>
</dbReference>
<dbReference type="InterPro" id="IPR005823">
    <property type="entry name" value="Ribosomal_uL13_bac-type"/>
</dbReference>
<dbReference type="GO" id="GO:0022625">
    <property type="term" value="C:cytosolic large ribosomal subunit"/>
    <property type="evidence" value="ECO:0007669"/>
    <property type="project" value="TreeGrafter"/>
</dbReference>
<evidence type="ECO:0000256" key="8">
    <source>
        <dbReference type="RuleBase" id="RU003878"/>
    </source>
</evidence>
<dbReference type="Gene3D" id="3.90.1180.10">
    <property type="entry name" value="Ribosomal protein L13"/>
    <property type="match status" value="1"/>
</dbReference>
<evidence type="ECO:0000256" key="6">
    <source>
        <dbReference type="HAMAP-Rule" id="MF_01366"/>
    </source>
</evidence>
<keyword evidence="4 6" id="KW-0687">Ribonucleoprotein</keyword>
<dbReference type="FunFam" id="3.90.1180.10:FF:000001">
    <property type="entry name" value="50S ribosomal protein L13"/>
    <property type="match status" value="1"/>
</dbReference>
<evidence type="ECO:0000256" key="3">
    <source>
        <dbReference type="ARBA" id="ARBA00022980"/>
    </source>
</evidence>
<gene>
    <name evidence="6 8" type="primary">rplM</name>
    <name evidence="9" type="ORF">FHS56_001007</name>
</gene>
<dbReference type="PANTHER" id="PTHR11545">
    <property type="entry name" value="RIBOSOMAL PROTEIN L13"/>
    <property type="match status" value="1"/>
</dbReference>